<dbReference type="InterPro" id="IPR001791">
    <property type="entry name" value="Laminin_G"/>
</dbReference>
<dbReference type="Pfam" id="PF02210">
    <property type="entry name" value="Laminin_G_2"/>
    <property type="match status" value="1"/>
</dbReference>
<comment type="caution">
    <text evidence="1">Lacks conserved residue(s) required for the propagation of feature annotation.</text>
</comment>
<proteinExistence type="predicted"/>
<dbReference type="SMART" id="SM00282">
    <property type="entry name" value="LamG"/>
    <property type="match status" value="1"/>
</dbReference>
<organism evidence="4">
    <name type="scientific">Octopus bimaculoides</name>
    <name type="common">California two-spotted octopus</name>
    <dbReference type="NCBI Taxonomy" id="37653"/>
    <lineage>
        <taxon>Eukaryota</taxon>
        <taxon>Metazoa</taxon>
        <taxon>Spiralia</taxon>
        <taxon>Lophotrochozoa</taxon>
        <taxon>Mollusca</taxon>
        <taxon>Cephalopoda</taxon>
        <taxon>Coleoidea</taxon>
        <taxon>Octopodiformes</taxon>
        <taxon>Octopoda</taxon>
        <taxon>Incirrata</taxon>
        <taxon>Octopodidae</taxon>
        <taxon>Octopus</taxon>
    </lineage>
</organism>
<keyword evidence="2" id="KW-0732">Signal</keyword>
<evidence type="ECO:0000313" key="4">
    <source>
        <dbReference type="EMBL" id="KOF71763.1"/>
    </source>
</evidence>
<protein>
    <recommendedName>
        <fullName evidence="3">Laminin G domain-containing protein</fullName>
    </recommendedName>
</protein>
<dbReference type="STRING" id="37653.A0A0L8G4H7"/>
<dbReference type="OMA" id="GPCFQFP"/>
<dbReference type="SUPFAM" id="SSF49899">
    <property type="entry name" value="Concanavalin A-like lectins/glucanases"/>
    <property type="match status" value="1"/>
</dbReference>
<dbReference type="InterPro" id="IPR013320">
    <property type="entry name" value="ConA-like_dom_sf"/>
</dbReference>
<dbReference type="KEGG" id="obi:106879284"/>
<sequence length="205" mass="23336">MSAKLLLLLCIGARVTIFVATEACFQMNGDDSWLYFNSTVKGGDVAHYKLKFASKKDNGLIFYAQGENRDFEALFLNRGKLTYFLFNPTDYGTGSTYGVYIECTKKISKNYEHDVEFYRNEEFKTKEGITFFKSGIKLDGVEFKKIGYSSGVDIEPQFFLGGTKENITTEVPKFKGIIKNFIEETTGQIFEKATFEQNIQTCEKS</sequence>
<dbReference type="EMBL" id="KQ423995">
    <property type="protein sequence ID" value="KOF71763.1"/>
    <property type="molecule type" value="Genomic_DNA"/>
</dbReference>
<reference evidence="4" key="1">
    <citation type="submission" date="2015-07" db="EMBL/GenBank/DDBJ databases">
        <title>MeaNS - Measles Nucleotide Surveillance Program.</title>
        <authorList>
            <person name="Tran T."/>
            <person name="Druce J."/>
        </authorList>
    </citation>
    <scope>NUCLEOTIDE SEQUENCE</scope>
    <source>
        <strain evidence="4">UCB-OBI-ISO-001</strain>
        <tissue evidence="4">Gonad</tissue>
    </source>
</reference>
<evidence type="ECO:0000259" key="3">
    <source>
        <dbReference type="PROSITE" id="PS50025"/>
    </source>
</evidence>
<dbReference type="PROSITE" id="PS50025">
    <property type="entry name" value="LAM_G_DOMAIN"/>
    <property type="match status" value="1"/>
</dbReference>
<gene>
    <name evidence="4" type="ORF">OCBIM_22000552mg</name>
</gene>
<dbReference type="Gene3D" id="2.60.120.200">
    <property type="match status" value="1"/>
</dbReference>
<feature type="domain" description="Laminin G" evidence="3">
    <location>
        <begin position="23"/>
        <end position="202"/>
    </location>
</feature>
<feature type="signal peptide" evidence="2">
    <location>
        <begin position="1"/>
        <end position="21"/>
    </location>
</feature>
<dbReference type="CDD" id="cd00110">
    <property type="entry name" value="LamG"/>
    <property type="match status" value="1"/>
</dbReference>
<name>A0A0L8G4H7_OCTBM</name>
<evidence type="ECO:0000256" key="1">
    <source>
        <dbReference type="PROSITE-ProRule" id="PRU00122"/>
    </source>
</evidence>
<dbReference type="AlphaFoldDB" id="A0A0L8G4H7"/>
<dbReference type="OrthoDB" id="6092475at2759"/>
<evidence type="ECO:0000256" key="2">
    <source>
        <dbReference type="SAM" id="SignalP"/>
    </source>
</evidence>
<accession>A0A0L8G4H7</accession>
<feature type="chain" id="PRO_5005582877" description="Laminin G domain-containing protein" evidence="2">
    <location>
        <begin position="22"/>
        <end position="205"/>
    </location>
</feature>